<organism evidence="1 2">
    <name type="scientific">Aspergillus pseudonomiae</name>
    <dbReference type="NCBI Taxonomy" id="1506151"/>
    <lineage>
        <taxon>Eukaryota</taxon>
        <taxon>Fungi</taxon>
        <taxon>Dikarya</taxon>
        <taxon>Ascomycota</taxon>
        <taxon>Pezizomycotina</taxon>
        <taxon>Eurotiomycetes</taxon>
        <taxon>Eurotiomycetidae</taxon>
        <taxon>Eurotiales</taxon>
        <taxon>Aspergillaceae</taxon>
        <taxon>Aspergillus</taxon>
        <taxon>Aspergillus subgen. Circumdati</taxon>
    </lineage>
</organism>
<sequence>MVKAKDAALETGFIVSMFCVIGPELNGNLLALISERGKIYVQGMVWEEKNAVRCSIANWAVGVEEDLAIIVDVLRSGVAQWKGRKFHVELPLRVMFTACWIIVETAGRDEC</sequence>
<proteinExistence type="predicted"/>
<dbReference type="Proteomes" id="UP000325579">
    <property type="component" value="Unassembled WGS sequence"/>
</dbReference>
<evidence type="ECO:0000313" key="1">
    <source>
        <dbReference type="EMBL" id="KAE8401222.1"/>
    </source>
</evidence>
<evidence type="ECO:0000313" key="2">
    <source>
        <dbReference type="Proteomes" id="UP000325579"/>
    </source>
</evidence>
<dbReference type="GeneID" id="43672519"/>
<dbReference type="EMBL" id="ML736804">
    <property type="protein sequence ID" value="KAE8401222.1"/>
    <property type="molecule type" value="Genomic_DNA"/>
</dbReference>
<dbReference type="OrthoDB" id="10633807at2759"/>
<protein>
    <submittedName>
        <fullName evidence="1">Uncharacterized protein</fullName>
    </submittedName>
</protein>
<dbReference type="AlphaFoldDB" id="A0A5N7D481"/>
<dbReference type="Gene3D" id="3.90.1150.10">
    <property type="entry name" value="Aspartate Aminotransferase, domain 1"/>
    <property type="match status" value="1"/>
</dbReference>
<name>A0A5N7D481_9EURO</name>
<gene>
    <name evidence="1" type="ORF">BDV37DRAFT_285919</name>
</gene>
<accession>A0A5N7D481</accession>
<dbReference type="InterPro" id="IPR015422">
    <property type="entry name" value="PyrdxlP-dep_Trfase_small"/>
</dbReference>
<dbReference type="RefSeq" id="XP_031938541.1">
    <property type="nucleotide sequence ID" value="XM_032087828.1"/>
</dbReference>
<keyword evidence="2" id="KW-1185">Reference proteome</keyword>
<reference evidence="1 2" key="1">
    <citation type="submission" date="2019-04" db="EMBL/GenBank/DDBJ databases">
        <authorList>
            <consortium name="DOE Joint Genome Institute"/>
            <person name="Mondo S."/>
            <person name="Kjaerbolling I."/>
            <person name="Vesth T."/>
            <person name="Frisvad J.C."/>
            <person name="Nybo J.L."/>
            <person name="Theobald S."/>
            <person name="Kildgaard S."/>
            <person name="Isbrandt T."/>
            <person name="Kuo A."/>
            <person name="Sato A."/>
            <person name="Lyhne E.K."/>
            <person name="Kogle M.E."/>
            <person name="Wiebenga A."/>
            <person name="Kun R.S."/>
            <person name="Lubbers R.J."/>
            <person name="Makela M.R."/>
            <person name="Barry K."/>
            <person name="Chovatia M."/>
            <person name="Clum A."/>
            <person name="Daum C."/>
            <person name="Haridas S."/>
            <person name="He G."/>
            <person name="LaButti K."/>
            <person name="Lipzen A."/>
            <person name="Riley R."/>
            <person name="Salamov A."/>
            <person name="Simmons B.A."/>
            <person name="Magnuson J.K."/>
            <person name="Henrissat B."/>
            <person name="Mortensen U.H."/>
            <person name="Larsen T.O."/>
            <person name="Devries R.P."/>
            <person name="Grigoriev I.V."/>
            <person name="Machida M."/>
            <person name="Baker S.E."/>
            <person name="Andersen M.R."/>
            <person name="Cantor M.N."/>
            <person name="Hua S.X."/>
        </authorList>
    </citation>
    <scope>NUCLEOTIDE SEQUENCE [LARGE SCALE GENOMIC DNA]</scope>
    <source>
        <strain evidence="1 2">CBS 119388</strain>
    </source>
</reference>
<accession>A0A5N6I760</accession>